<evidence type="ECO:0000256" key="1">
    <source>
        <dbReference type="SAM" id="MobiDB-lite"/>
    </source>
</evidence>
<evidence type="ECO:0000313" key="2">
    <source>
        <dbReference type="EMBL" id="KAK3777509.1"/>
    </source>
</evidence>
<reference evidence="2" key="1">
    <citation type="journal article" date="2023" name="G3 (Bethesda)">
        <title>A reference genome for the long-term kleptoplast-retaining sea slug Elysia crispata morphotype clarki.</title>
        <authorList>
            <person name="Eastman K.E."/>
            <person name="Pendleton A.L."/>
            <person name="Shaikh M.A."/>
            <person name="Suttiyut T."/>
            <person name="Ogas R."/>
            <person name="Tomko P."/>
            <person name="Gavelis G."/>
            <person name="Widhalm J.R."/>
            <person name="Wisecaver J.H."/>
        </authorList>
    </citation>
    <scope>NUCLEOTIDE SEQUENCE</scope>
    <source>
        <strain evidence="2">ECLA1</strain>
    </source>
</reference>
<organism evidence="2 3">
    <name type="scientific">Elysia crispata</name>
    <name type="common">lettuce slug</name>
    <dbReference type="NCBI Taxonomy" id="231223"/>
    <lineage>
        <taxon>Eukaryota</taxon>
        <taxon>Metazoa</taxon>
        <taxon>Spiralia</taxon>
        <taxon>Lophotrochozoa</taxon>
        <taxon>Mollusca</taxon>
        <taxon>Gastropoda</taxon>
        <taxon>Heterobranchia</taxon>
        <taxon>Euthyneura</taxon>
        <taxon>Panpulmonata</taxon>
        <taxon>Sacoglossa</taxon>
        <taxon>Placobranchoidea</taxon>
        <taxon>Plakobranchidae</taxon>
        <taxon>Elysia</taxon>
    </lineage>
</organism>
<dbReference type="Proteomes" id="UP001283361">
    <property type="component" value="Unassembled WGS sequence"/>
</dbReference>
<protein>
    <submittedName>
        <fullName evidence="2">Uncharacterized protein</fullName>
    </submittedName>
</protein>
<keyword evidence="3" id="KW-1185">Reference proteome</keyword>
<accession>A0AAE1DNX6</accession>
<proteinExistence type="predicted"/>
<feature type="compositionally biased region" description="Polar residues" evidence="1">
    <location>
        <begin position="7"/>
        <end position="18"/>
    </location>
</feature>
<comment type="caution">
    <text evidence="2">The sequence shown here is derived from an EMBL/GenBank/DDBJ whole genome shotgun (WGS) entry which is preliminary data.</text>
</comment>
<sequence length="83" mass="9386">MLLNPKDFTTNKTGSQVDQSEKEKKKKRVLKNRTLDDPRLSGELTLSKSPSVEEDDQEEEEDSRSWTGKMLDSFCPASVSPLV</sequence>
<dbReference type="EMBL" id="JAWDGP010003069">
    <property type="protein sequence ID" value="KAK3777509.1"/>
    <property type="molecule type" value="Genomic_DNA"/>
</dbReference>
<name>A0AAE1DNX6_9GAST</name>
<feature type="compositionally biased region" description="Acidic residues" evidence="1">
    <location>
        <begin position="52"/>
        <end position="62"/>
    </location>
</feature>
<gene>
    <name evidence="2" type="ORF">RRG08_038735</name>
</gene>
<dbReference type="AlphaFoldDB" id="A0AAE1DNX6"/>
<evidence type="ECO:0000313" key="3">
    <source>
        <dbReference type="Proteomes" id="UP001283361"/>
    </source>
</evidence>
<feature type="region of interest" description="Disordered" evidence="1">
    <location>
        <begin position="1"/>
        <end position="83"/>
    </location>
</feature>